<reference evidence="2 3" key="1">
    <citation type="submission" date="2022-10" db="EMBL/GenBank/DDBJ databases">
        <title>The complete genomes of actinobacterial strains from the NBC collection.</title>
        <authorList>
            <person name="Joergensen T.S."/>
            <person name="Alvarez Arevalo M."/>
            <person name="Sterndorff E.B."/>
            <person name="Faurdal D."/>
            <person name="Vuksanovic O."/>
            <person name="Mourched A.-S."/>
            <person name="Charusanti P."/>
            <person name="Shaw S."/>
            <person name="Blin K."/>
            <person name="Weber T."/>
        </authorList>
    </citation>
    <scope>NUCLEOTIDE SEQUENCE [LARGE SCALE GENOMIC DNA]</scope>
    <source>
        <strain evidence="2 3">NBC_00319</strain>
    </source>
</reference>
<proteinExistence type="predicted"/>
<protein>
    <recommendedName>
        <fullName evidence="4">DUF732 domain-containing protein</fullName>
    </recommendedName>
</protein>
<dbReference type="KEGG" id="whr:OG579_00470"/>
<evidence type="ECO:0000313" key="3">
    <source>
        <dbReference type="Proteomes" id="UP001432128"/>
    </source>
</evidence>
<dbReference type="AlphaFoldDB" id="A0AAU4K2X0"/>
<keyword evidence="1" id="KW-0732">Signal</keyword>
<evidence type="ECO:0000313" key="2">
    <source>
        <dbReference type="EMBL" id="WUM20369.1"/>
    </source>
</evidence>
<dbReference type="Proteomes" id="UP001432128">
    <property type="component" value="Chromosome"/>
</dbReference>
<evidence type="ECO:0000256" key="1">
    <source>
        <dbReference type="SAM" id="SignalP"/>
    </source>
</evidence>
<dbReference type="RefSeq" id="WP_328857704.1">
    <property type="nucleotide sequence ID" value="NZ_CP108021.1"/>
</dbReference>
<accession>A0AAU4K2X0</accession>
<name>A0AAU4K2X0_9NOCA</name>
<keyword evidence="3" id="KW-1185">Reference proteome</keyword>
<feature type="chain" id="PRO_5043805412" description="DUF732 domain-containing protein" evidence="1">
    <location>
        <begin position="30"/>
        <end position="144"/>
    </location>
</feature>
<dbReference type="EMBL" id="CP108021">
    <property type="protein sequence ID" value="WUM20369.1"/>
    <property type="molecule type" value="Genomic_DNA"/>
</dbReference>
<sequence length="144" mass="14664">MPRPRILFPAVIAGVFAGLCLTVVAPAGADVPPAGTSQAPGASTQVVVPPGPPVPVSPSEFGYVATHALTVRAASIDLAGFVASIPVPEQYRAANLALADRFEATVAEALTSRGGCVQVVVNPRATDGNLFNYGFFPVAGEFCD</sequence>
<feature type="signal peptide" evidence="1">
    <location>
        <begin position="1"/>
        <end position="29"/>
    </location>
</feature>
<organism evidence="2 3">
    <name type="scientific">Williamsia herbipolensis</name>
    <dbReference type="NCBI Taxonomy" id="1603258"/>
    <lineage>
        <taxon>Bacteria</taxon>
        <taxon>Bacillati</taxon>
        <taxon>Actinomycetota</taxon>
        <taxon>Actinomycetes</taxon>
        <taxon>Mycobacteriales</taxon>
        <taxon>Nocardiaceae</taxon>
        <taxon>Williamsia</taxon>
    </lineage>
</organism>
<evidence type="ECO:0008006" key="4">
    <source>
        <dbReference type="Google" id="ProtNLM"/>
    </source>
</evidence>
<gene>
    <name evidence="2" type="ORF">OG579_00470</name>
</gene>